<dbReference type="EMBL" id="MFBA01000006">
    <property type="protein sequence ID" value="OGD86039.1"/>
    <property type="molecule type" value="Genomic_DNA"/>
</dbReference>
<accession>A0A1F5G2G5</accession>
<evidence type="ECO:0000313" key="3">
    <source>
        <dbReference type="Proteomes" id="UP000177069"/>
    </source>
</evidence>
<sequence>MANELKDPNFQKIWGKPTGDPYLDTAFAIIQARKEKNLTQAQLAQRAGTTQQVIARLESLTYRSYSLKTLEKLAKALGKKPQIRFV</sequence>
<evidence type="ECO:0000313" key="2">
    <source>
        <dbReference type="EMBL" id="OGD86039.1"/>
    </source>
</evidence>
<reference evidence="2 3" key="1">
    <citation type="journal article" date="2016" name="Nat. Commun.">
        <title>Thousands of microbial genomes shed light on interconnected biogeochemical processes in an aquifer system.</title>
        <authorList>
            <person name="Anantharaman K."/>
            <person name="Brown C.T."/>
            <person name="Hug L.A."/>
            <person name="Sharon I."/>
            <person name="Castelle C.J."/>
            <person name="Probst A.J."/>
            <person name="Thomas B.C."/>
            <person name="Singh A."/>
            <person name="Wilkins M.J."/>
            <person name="Karaoz U."/>
            <person name="Brodie E.L."/>
            <person name="Williams K.H."/>
            <person name="Hubbard S.S."/>
            <person name="Banfield J.F."/>
        </authorList>
    </citation>
    <scope>NUCLEOTIDE SEQUENCE [LARGE SCALE GENOMIC DNA]</scope>
</reference>
<dbReference type="AlphaFoldDB" id="A0A1F5G2G5"/>
<dbReference type="Gene3D" id="1.10.260.40">
    <property type="entry name" value="lambda repressor-like DNA-binding domains"/>
    <property type="match status" value="1"/>
</dbReference>
<organism evidence="2 3">
    <name type="scientific">Candidatus Curtissbacteria bacterium RIFCSPHIGHO2_01_FULL_41_13</name>
    <dbReference type="NCBI Taxonomy" id="1797745"/>
    <lineage>
        <taxon>Bacteria</taxon>
        <taxon>Candidatus Curtissiibacteriota</taxon>
    </lineage>
</organism>
<dbReference type="Proteomes" id="UP000177069">
    <property type="component" value="Unassembled WGS sequence"/>
</dbReference>
<dbReference type="InterPro" id="IPR001387">
    <property type="entry name" value="Cro/C1-type_HTH"/>
</dbReference>
<dbReference type="CDD" id="cd00093">
    <property type="entry name" value="HTH_XRE"/>
    <property type="match status" value="1"/>
</dbReference>
<dbReference type="SMART" id="SM00530">
    <property type="entry name" value="HTH_XRE"/>
    <property type="match status" value="1"/>
</dbReference>
<dbReference type="InterPro" id="IPR010982">
    <property type="entry name" value="Lambda_DNA-bd_dom_sf"/>
</dbReference>
<feature type="domain" description="HTH cro/C1-type" evidence="1">
    <location>
        <begin position="29"/>
        <end position="84"/>
    </location>
</feature>
<gene>
    <name evidence="2" type="ORF">A2696_04050</name>
</gene>
<comment type="caution">
    <text evidence="2">The sequence shown here is derived from an EMBL/GenBank/DDBJ whole genome shotgun (WGS) entry which is preliminary data.</text>
</comment>
<dbReference type="GO" id="GO:0003677">
    <property type="term" value="F:DNA binding"/>
    <property type="evidence" value="ECO:0007669"/>
    <property type="project" value="InterPro"/>
</dbReference>
<dbReference type="Pfam" id="PF01381">
    <property type="entry name" value="HTH_3"/>
    <property type="match status" value="1"/>
</dbReference>
<protein>
    <recommendedName>
        <fullName evidence="1">HTH cro/C1-type domain-containing protein</fullName>
    </recommendedName>
</protein>
<dbReference type="SUPFAM" id="SSF47413">
    <property type="entry name" value="lambda repressor-like DNA-binding domains"/>
    <property type="match status" value="1"/>
</dbReference>
<evidence type="ECO:0000259" key="1">
    <source>
        <dbReference type="PROSITE" id="PS50943"/>
    </source>
</evidence>
<dbReference type="PROSITE" id="PS50943">
    <property type="entry name" value="HTH_CROC1"/>
    <property type="match status" value="1"/>
</dbReference>
<name>A0A1F5G2G5_9BACT</name>
<proteinExistence type="predicted"/>